<proteinExistence type="predicted"/>
<keyword evidence="1" id="KW-0812">Transmembrane</keyword>
<dbReference type="Proteomes" id="UP000509658">
    <property type="component" value="Chromosome"/>
</dbReference>
<evidence type="ECO:0000256" key="1">
    <source>
        <dbReference type="SAM" id="Phobius"/>
    </source>
</evidence>
<reference evidence="2 3" key="1">
    <citation type="submission" date="2020-05" db="EMBL/GenBank/DDBJ databases">
        <title>Horizontal transmission and recombination maintain forever young bacterial symbiont genomes.</title>
        <authorList>
            <person name="Russell S.L."/>
            <person name="Pepper-Tunick E."/>
            <person name="Svedberg J."/>
            <person name="Byrne A."/>
            <person name="Ruelas Castillo J."/>
            <person name="Vollmers C."/>
            <person name="Beinart R.A."/>
            <person name="Corbett-Detig R."/>
        </authorList>
    </citation>
    <scope>NUCLEOTIDE SEQUENCE [LARGE SCALE GENOMIC DNA]</scope>
    <source>
        <strain evidence="2">Santa_Monica_outfall</strain>
    </source>
</reference>
<protein>
    <submittedName>
        <fullName evidence="2">Uncharacterized protein</fullName>
    </submittedName>
</protein>
<dbReference type="EMBL" id="CP054491">
    <property type="protein sequence ID" value="QKQ25065.1"/>
    <property type="molecule type" value="Genomic_DNA"/>
</dbReference>
<keyword evidence="3" id="KW-1185">Reference proteome</keyword>
<sequence>MDLPTVLISGVVAGLVAGLVTLRTTERKIAIENITQQRNVWRDKVREKALEVSKAYKDSDTTKMKSLYGEFQLFLNPEDNDDKSILDTLWAMQSKDGNSDVAIELIEKLALLLKYDWERAKLETKPAWHFWGKPKRISYTNFKNKRNAKAANKSINRTNLRGT</sequence>
<evidence type="ECO:0000313" key="2">
    <source>
        <dbReference type="EMBL" id="QKQ25065.1"/>
    </source>
</evidence>
<accession>A0A6N0HRU3</accession>
<keyword evidence="1" id="KW-0472">Membrane</keyword>
<keyword evidence="1" id="KW-1133">Transmembrane helix</keyword>
<evidence type="ECO:0000313" key="3">
    <source>
        <dbReference type="Proteomes" id="UP000509658"/>
    </source>
</evidence>
<dbReference type="RefSeq" id="WP_174672558.1">
    <property type="nucleotide sequence ID" value="NZ_CP054491.1"/>
</dbReference>
<organism evidence="2 3">
    <name type="scientific">Candidatus Reidiella endopervernicosa</name>
    <dbReference type="NCBI Taxonomy" id="2738883"/>
    <lineage>
        <taxon>Bacteria</taxon>
        <taxon>Pseudomonadati</taxon>
        <taxon>Pseudomonadota</taxon>
        <taxon>Gammaproteobacteria</taxon>
        <taxon>Candidatus Reidiella</taxon>
    </lineage>
</organism>
<dbReference type="AlphaFoldDB" id="A0A6N0HRU3"/>
<name>A0A6N0HRU3_9GAMM</name>
<dbReference type="KEGG" id="rev:HUE57_01265"/>
<feature type="transmembrane region" description="Helical" evidence="1">
    <location>
        <begin position="6"/>
        <end position="22"/>
    </location>
</feature>
<gene>
    <name evidence="2" type="ORF">HUE57_01265</name>
</gene>